<protein>
    <submittedName>
        <fullName evidence="2">Uncharacterized protein</fullName>
    </submittedName>
</protein>
<dbReference type="Proteomes" id="UP000563426">
    <property type="component" value="Unassembled WGS sequence"/>
</dbReference>
<reference evidence="2 3" key="1">
    <citation type="submission" date="2020-05" db="EMBL/GenBank/DDBJ databases">
        <authorList>
            <person name="Whitworth D."/>
        </authorList>
    </citation>
    <scope>NUCLEOTIDE SEQUENCE [LARGE SCALE GENOMIC DNA]</scope>
    <source>
        <strain evidence="2 3">AB043B</strain>
    </source>
</reference>
<dbReference type="EMBL" id="JABFJV010000187">
    <property type="protein sequence ID" value="NOK36838.1"/>
    <property type="molecule type" value="Genomic_DNA"/>
</dbReference>
<proteinExistence type="predicted"/>
<sequence>MRMELAGADNPRSRLESRSLLVRRFPLHTLLLMLVALLAFARLYYVSHQAPPAPAPGQAPAATPVKLTPPDLGPAACRSLDAVLGDLLSSDGGTPMDAGDAGTAWSDARRQLGDCPTPPAAACARGPALASRAPLTAKDGLPRELLATLCERCAPADNPCGQAVTRALQEAARRGNPALQEAQWSLEHAGPALGAACQELVRQAVGPAAMTGAAVEPQLLALLEALAPTCVKTGQLPAPLLNAAAVQQGSRAPQLATLHTQGAVETKAIEPDQQTGPGDAFRAFDRDELSGVKLPLANAGAESGTGSGPDGALRLGYAPALKYAVSFQVLATGPGSLRAHVRAPDGVGHAGPGGTGFFVDPTVCRFRGTGRWEVCKPVVPLLDVDALSVLPERPGVELKELEIIGAR</sequence>
<keyword evidence="1" id="KW-0812">Transmembrane</keyword>
<keyword evidence="1" id="KW-0472">Membrane</keyword>
<dbReference type="AlphaFoldDB" id="A0A7Y4KN91"/>
<keyword evidence="3" id="KW-1185">Reference proteome</keyword>
<evidence type="ECO:0000313" key="2">
    <source>
        <dbReference type="EMBL" id="NOK36838.1"/>
    </source>
</evidence>
<evidence type="ECO:0000256" key="1">
    <source>
        <dbReference type="SAM" id="Phobius"/>
    </source>
</evidence>
<organism evidence="2 3">
    <name type="scientific">Corallococcus exercitus</name>
    <dbReference type="NCBI Taxonomy" id="2316736"/>
    <lineage>
        <taxon>Bacteria</taxon>
        <taxon>Pseudomonadati</taxon>
        <taxon>Myxococcota</taxon>
        <taxon>Myxococcia</taxon>
        <taxon>Myxococcales</taxon>
        <taxon>Cystobacterineae</taxon>
        <taxon>Myxococcaceae</taxon>
        <taxon>Corallococcus</taxon>
    </lineage>
</organism>
<comment type="caution">
    <text evidence="2">The sequence shown here is derived from an EMBL/GenBank/DDBJ whole genome shotgun (WGS) entry which is preliminary data.</text>
</comment>
<evidence type="ECO:0000313" key="3">
    <source>
        <dbReference type="Proteomes" id="UP000563426"/>
    </source>
</evidence>
<feature type="transmembrane region" description="Helical" evidence="1">
    <location>
        <begin position="21"/>
        <end position="45"/>
    </location>
</feature>
<gene>
    <name evidence="2" type="ORF">HMI49_26885</name>
</gene>
<keyword evidence="1" id="KW-1133">Transmembrane helix</keyword>
<accession>A0A7Y4KN91</accession>
<name>A0A7Y4KN91_9BACT</name>